<evidence type="ECO:0000256" key="1">
    <source>
        <dbReference type="SAM" id="MobiDB-lite"/>
    </source>
</evidence>
<accession>A0A1N6X4H7</accession>
<dbReference type="AlphaFoldDB" id="A0A1N6X4H7"/>
<protein>
    <submittedName>
        <fullName evidence="2">Uncharacterized protein</fullName>
    </submittedName>
</protein>
<dbReference type="RefSeq" id="WP_149766295.1">
    <property type="nucleotide sequence ID" value="NZ_FTMK01000019.1"/>
</dbReference>
<dbReference type="Proteomes" id="UP000323956">
    <property type="component" value="Unassembled WGS sequence"/>
</dbReference>
<evidence type="ECO:0000313" key="3">
    <source>
        <dbReference type="Proteomes" id="UP000323956"/>
    </source>
</evidence>
<proteinExistence type="predicted"/>
<feature type="compositionally biased region" description="Basic and acidic residues" evidence="1">
    <location>
        <begin position="14"/>
        <end position="34"/>
    </location>
</feature>
<name>A0A1N6X4H7_9RHOB</name>
<feature type="region of interest" description="Disordered" evidence="1">
    <location>
        <begin position="1"/>
        <end position="65"/>
    </location>
</feature>
<evidence type="ECO:0000313" key="2">
    <source>
        <dbReference type="EMBL" id="SIQ97264.1"/>
    </source>
</evidence>
<dbReference type="OrthoDB" id="7210750at2"/>
<reference evidence="2 3" key="1">
    <citation type="submission" date="2017-01" db="EMBL/GenBank/DDBJ databases">
        <authorList>
            <person name="Varghese N."/>
            <person name="Submissions S."/>
        </authorList>
    </citation>
    <scope>NUCLEOTIDE SEQUENCE [LARGE SCALE GENOMIC DNA]</scope>
    <source>
        <strain evidence="2 3">ATCC 700171</strain>
    </source>
</reference>
<organism evidence="2 3">
    <name type="scientific">Paracoccus thiocyanatus</name>
    <dbReference type="NCBI Taxonomy" id="34006"/>
    <lineage>
        <taxon>Bacteria</taxon>
        <taxon>Pseudomonadati</taxon>
        <taxon>Pseudomonadota</taxon>
        <taxon>Alphaproteobacteria</taxon>
        <taxon>Rhodobacterales</taxon>
        <taxon>Paracoccaceae</taxon>
        <taxon>Paracoccus</taxon>
    </lineage>
</organism>
<sequence>MTDKQPKPSPPSDADLRHDPGIGRSKGADRKDPEIGGENTFEGDVMNDTTPQGGIDPNQRGRENK</sequence>
<dbReference type="EMBL" id="FTMK01000019">
    <property type="protein sequence ID" value="SIQ97264.1"/>
    <property type="molecule type" value="Genomic_DNA"/>
</dbReference>
<gene>
    <name evidence="2" type="ORF">SAMN05421641_11939</name>
</gene>